<sequence length="200" mass="21186">MATTIPSIACLGVIGRNNNPLHTSIFPSYDPATNSLRPVRTPLQFSLILSSTLDIFDLRARQNAAAGVGLTGDLGLLHAVDDRLAAYGFETNTGTRFVVVVDMRGRRVDGAAAAAAAQTGAAEGSSKRVAGAATGLREGEMRPVFKAMQAAYIQLMQNPFFEPDEHSPPAGQGGKRITSKKFAEEMRRIGEGWTPGAVSL</sequence>
<dbReference type="PANTHER" id="PTHR12403">
    <property type="entry name" value="TRAFFICKING PROTEIN PARTICLE COMPLEX SUBUNIT 2"/>
    <property type="match status" value="1"/>
</dbReference>
<protein>
    <submittedName>
        <fullName evidence="1">Uncharacterized protein</fullName>
    </submittedName>
</protein>
<keyword evidence="2" id="KW-1185">Reference proteome</keyword>
<dbReference type="Pfam" id="PF04628">
    <property type="entry name" value="Sedlin_N"/>
    <property type="match status" value="1"/>
</dbReference>
<dbReference type="InterPro" id="IPR011012">
    <property type="entry name" value="Longin-like_dom_sf"/>
</dbReference>
<evidence type="ECO:0000313" key="2">
    <source>
        <dbReference type="Proteomes" id="UP001600064"/>
    </source>
</evidence>
<reference evidence="1 2" key="1">
    <citation type="journal article" date="2024" name="Commun. Biol.">
        <title>Comparative genomic analysis of thermophilic fungi reveals convergent evolutionary adaptations and gene losses.</title>
        <authorList>
            <person name="Steindorff A.S."/>
            <person name="Aguilar-Pontes M.V."/>
            <person name="Robinson A.J."/>
            <person name="Andreopoulos B."/>
            <person name="LaButti K."/>
            <person name="Kuo A."/>
            <person name="Mondo S."/>
            <person name="Riley R."/>
            <person name="Otillar R."/>
            <person name="Haridas S."/>
            <person name="Lipzen A."/>
            <person name="Grimwood J."/>
            <person name="Schmutz J."/>
            <person name="Clum A."/>
            <person name="Reid I.D."/>
            <person name="Moisan M.C."/>
            <person name="Butler G."/>
            <person name="Nguyen T.T.M."/>
            <person name="Dewar K."/>
            <person name="Conant G."/>
            <person name="Drula E."/>
            <person name="Henrissat B."/>
            <person name="Hansel C."/>
            <person name="Singer S."/>
            <person name="Hutchinson M.I."/>
            <person name="de Vries R.P."/>
            <person name="Natvig D.O."/>
            <person name="Powell A.J."/>
            <person name="Tsang A."/>
            <person name="Grigoriev I.V."/>
        </authorList>
    </citation>
    <scope>NUCLEOTIDE SEQUENCE [LARGE SCALE GENOMIC DNA]</scope>
    <source>
        <strain evidence="1 2">ATCC 22073</strain>
    </source>
</reference>
<evidence type="ECO:0000313" key="1">
    <source>
        <dbReference type="EMBL" id="KAL2264962.1"/>
    </source>
</evidence>
<proteinExistence type="predicted"/>
<dbReference type="Gene3D" id="3.30.450.70">
    <property type="match status" value="1"/>
</dbReference>
<dbReference type="Proteomes" id="UP001600064">
    <property type="component" value="Unassembled WGS sequence"/>
</dbReference>
<gene>
    <name evidence="1" type="ORF">VTJ83DRAFT_7472</name>
</gene>
<dbReference type="GeneID" id="98128942"/>
<name>A0ABR4D5Y7_9PEZI</name>
<dbReference type="RefSeq" id="XP_070863689.1">
    <property type="nucleotide sequence ID" value="XM_071014298.1"/>
</dbReference>
<comment type="caution">
    <text evidence="1">The sequence shown here is derived from an EMBL/GenBank/DDBJ whole genome shotgun (WGS) entry which is preliminary data.</text>
</comment>
<dbReference type="SUPFAM" id="SSF64356">
    <property type="entry name" value="SNARE-like"/>
    <property type="match status" value="1"/>
</dbReference>
<accession>A0ABR4D5Y7</accession>
<dbReference type="InterPro" id="IPR006722">
    <property type="entry name" value="Sedlin"/>
</dbReference>
<dbReference type="EMBL" id="JAZGUE010000007">
    <property type="protein sequence ID" value="KAL2264962.1"/>
    <property type="molecule type" value="Genomic_DNA"/>
</dbReference>
<organism evidence="1 2">
    <name type="scientific">Remersonia thermophila</name>
    <dbReference type="NCBI Taxonomy" id="72144"/>
    <lineage>
        <taxon>Eukaryota</taxon>
        <taxon>Fungi</taxon>
        <taxon>Dikarya</taxon>
        <taxon>Ascomycota</taxon>
        <taxon>Pezizomycotina</taxon>
        <taxon>Sordariomycetes</taxon>
        <taxon>Sordariomycetidae</taxon>
        <taxon>Sordariales</taxon>
        <taxon>Sordariales incertae sedis</taxon>
        <taxon>Remersonia</taxon>
    </lineage>
</organism>